<evidence type="ECO:0000256" key="2">
    <source>
        <dbReference type="ARBA" id="ARBA00023172"/>
    </source>
</evidence>
<dbReference type="Proteomes" id="UP000183843">
    <property type="component" value="Unassembled WGS sequence"/>
</dbReference>
<gene>
    <name evidence="5" type="ORF">SAMN05216587_101299</name>
</gene>
<feature type="domain" description="Recombinase" evidence="3">
    <location>
        <begin position="5"/>
        <end position="77"/>
    </location>
</feature>
<dbReference type="GO" id="GO:0000150">
    <property type="term" value="F:DNA strand exchange activity"/>
    <property type="evidence" value="ECO:0007669"/>
    <property type="project" value="InterPro"/>
</dbReference>
<keyword evidence="2" id="KW-0233">DNA recombination</keyword>
<evidence type="ECO:0000313" key="6">
    <source>
        <dbReference type="Proteomes" id="UP000183843"/>
    </source>
</evidence>
<dbReference type="InterPro" id="IPR038109">
    <property type="entry name" value="DNA_bind_recomb_sf"/>
</dbReference>
<dbReference type="Pfam" id="PF07508">
    <property type="entry name" value="Recombinase"/>
    <property type="match status" value="1"/>
</dbReference>
<keyword evidence="1" id="KW-0238">DNA-binding</keyword>
<organism evidence="5 6">
    <name type="scientific">Selenomonas ruminantium</name>
    <dbReference type="NCBI Taxonomy" id="971"/>
    <lineage>
        <taxon>Bacteria</taxon>
        <taxon>Bacillati</taxon>
        <taxon>Bacillota</taxon>
        <taxon>Negativicutes</taxon>
        <taxon>Selenomonadales</taxon>
        <taxon>Selenomonadaceae</taxon>
        <taxon>Selenomonas</taxon>
    </lineage>
</organism>
<dbReference type="EMBL" id="FOJX01000001">
    <property type="protein sequence ID" value="SFA71692.1"/>
    <property type="molecule type" value="Genomic_DNA"/>
</dbReference>
<dbReference type="GO" id="GO:0003677">
    <property type="term" value="F:DNA binding"/>
    <property type="evidence" value="ECO:0007669"/>
    <property type="project" value="UniProtKB-KW"/>
</dbReference>
<dbReference type="PANTHER" id="PTHR30461:SF2">
    <property type="entry name" value="SERINE RECOMBINASE PINE-RELATED"/>
    <property type="match status" value="1"/>
</dbReference>
<dbReference type="InterPro" id="IPR011109">
    <property type="entry name" value="DNA_bind_recombinase_dom"/>
</dbReference>
<dbReference type="PANTHER" id="PTHR30461">
    <property type="entry name" value="DNA-INVERTASE FROM LAMBDOID PROPHAGE"/>
    <property type="match status" value="1"/>
</dbReference>
<accession>A0A1I0V618</accession>
<evidence type="ECO:0000256" key="1">
    <source>
        <dbReference type="ARBA" id="ARBA00023125"/>
    </source>
</evidence>
<dbReference type="Gene3D" id="3.90.1750.20">
    <property type="entry name" value="Putative Large Serine Recombinase, Chain B, Domain 2"/>
    <property type="match status" value="1"/>
</dbReference>
<evidence type="ECO:0000259" key="3">
    <source>
        <dbReference type="Pfam" id="PF07508"/>
    </source>
</evidence>
<dbReference type="AlphaFoldDB" id="A0A1I0V618"/>
<feature type="domain" description="Recombinase zinc beta ribbon" evidence="4">
    <location>
        <begin position="95"/>
        <end position="157"/>
    </location>
</feature>
<dbReference type="Pfam" id="PF13408">
    <property type="entry name" value="Zn_ribbon_recom"/>
    <property type="match status" value="1"/>
</dbReference>
<reference evidence="5 6" key="1">
    <citation type="submission" date="2016-10" db="EMBL/GenBank/DDBJ databases">
        <authorList>
            <person name="de Groot N.N."/>
        </authorList>
    </citation>
    <scope>NUCLEOTIDE SEQUENCE [LARGE SCALE GENOMIC DNA]</scope>
    <source>
        <strain evidence="5 6">L14</strain>
    </source>
</reference>
<name>A0A1I0V618_SELRU</name>
<evidence type="ECO:0000259" key="4">
    <source>
        <dbReference type="Pfam" id="PF13408"/>
    </source>
</evidence>
<dbReference type="InterPro" id="IPR025827">
    <property type="entry name" value="Zn_ribbon_recom_dom"/>
</dbReference>
<protein>
    <submittedName>
        <fullName evidence="5">Recombinase zinc beta ribbon domain-containing protein</fullName>
    </submittedName>
</protein>
<evidence type="ECO:0000313" key="5">
    <source>
        <dbReference type="EMBL" id="SFA71692.1"/>
    </source>
</evidence>
<dbReference type="InterPro" id="IPR050639">
    <property type="entry name" value="SSR_resolvase"/>
</dbReference>
<proteinExistence type="predicted"/>
<sequence length="291" mass="33610">MNGAHNAKWHESNIKTILTNEKYIGDALLQKTYTVNTLEKKRIVNNGIVPQYYVEGSHEAIIDKDVFFRVQAEISRRANILVDGKRRTYSSKYALSCIVFCGHCGNIYRRIRWNNRGCKSTVWRCVSRVLKKRSGINCPARTIHEETLQSAVVTAVNDAWYCRDKILPKLKENLRSVIENDTEASLREIDVVARKKQSELLEAGNDQKKIELIGEEIVALRDKRQAILTEAAKQKNMDDRIEDLAHFFNEQTGMITEYSDRLVRRLIEKVIIYDEMIVVEFKSGLKMEVEA</sequence>